<evidence type="ECO:0000313" key="4">
    <source>
        <dbReference type="Proteomes" id="UP001625389"/>
    </source>
</evidence>
<evidence type="ECO:0000313" key="3">
    <source>
        <dbReference type="EMBL" id="MFL2028412.1"/>
    </source>
</evidence>
<evidence type="ECO:0000256" key="1">
    <source>
        <dbReference type="SAM" id="MobiDB-lite"/>
    </source>
</evidence>
<organism evidence="3 4">
    <name type="scientific">Loigolactobacillus zhaoyuanensis</name>
    <dbReference type="NCBI Taxonomy" id="2486017"/>
    <lineage>
        <taxon>Bacteria</taxon>
        <taxon>Bacillati</taxon>
        <taxon>Bacillota</taxon>
        <taxon>Bacilli</taxon>
        <taxon>Lactobacillales</taxon>
        <taxon>Lactobacillaceae</taxon>
        <taxon>Loigolactobacillus</taxon>
    </lineage>
</organism>
<feature type="transmembrane region" description="Helical" evidence="2">
    <location>
        <begin position="7"/>
        <end position="25"/>
    </location>
</feature>
<dbReference type="RefSeq" id="WP_125550636.1">
    <property type="nucleotide sequence ID" value="NZ_JBGQPK010000004.1"/>
</dbReference>
<keyword evidence="4" id="KW-1185">Reference proteome</keyword>
<feature type="region of interest" description="Disordered" evidence="1">
    <location>
        <begin position="174"/>
        <end position="198"/>
    </location>
</feature>
<comment type="caution">
    <text evidence="3">The sequence shown here is derived from an EMBL/GenBank/DDBJ whole genome shotgun (WGS) entry which is preliminary data.</text>
</comment>
<dbReference type="EMBL" id="JBGQPK010000004">
    <property type="protein sequence ID" value="MFL2028412.1"/>
    <property type="molecule type" value="Genomic_DNA"/>
</dbReference>
<evidence type="ECO:0000256" key="2">
    <source>
        <dbReference type="SAM" id="Phobius"/>
    </source>
</evidence>
<dbReference type="Proteomes" id="UP001625389">
    <property type="component" value="Unassembled WGS sequence"/>
</dbReference>
<keyword evidence="2" id="KW-0812">Transmembrane</keyword>
<keyword evidence="2" id="KW-1133">Transmembrane helix</keyword>
<proteinExistence type="predicted"/>
<keyword evidence="2" id="KW-0472">Membrane</keyword>
<reference evidence="3 4" key="1">
    <citation type="submission" date="2024-08" db="EMBL/GenBank/DDBJ databases">
        <authorList>
            <person name="Arias E."/>
        </authorList>
    </citation>
    <scope>NUCLEOTIDE SEQUENCE [LARGE SCALE GENOMIC DNA]</scope>
    <source>
        <strain evidence="3 4">FAM 25317</strain>
    </source>
</reference>
<accession>A0ABW8U948</accession>
<sequence length="198" mass="22642">MKKQLKLFLLGLLLVAIVIGGLLILQSKTVLNTIKPQVEIGQVYANGKPSTHGGLTYVCLLDQQHFVMYDQLDYQADNTADGQQPAELYTFGTYTKVANKYVLNVTKQQAYNYTINYASNQRAKQRIAQEIVFDHDERIPEYLANKGVHTKWPGIYLNSKRQGETRYYPEKQYKSKVKLPKSPNQLKNSLSLQPIKEN</sequence>
<gene>
    <name evidence="3" type="ORF">ACEN34_02150</name>
</gene>
<feature type="compositionally biased region" description="Polar residues" evidence="1">
    <location>
        <begin position="182"/>
        <end position="192"/>
    </location>
</feature>
<name>A0ABW8U948_9LACO</name>
<protein>
    <submittedName>
        <fullName evidence="3">Uncharacterized protein</fullName>
    </submittedName>
</protein>